<evidence type="ECO:0000256" key="5">
    <source>
        <dbReference type="ARBA" id="ARBA00047778"/>
    </source>
</evidence>
<evidence type="ECO:0000259" key="10">
    <source>
        <dbReference type="PROSITE" id="PS51368"/>
    </source>
</evidence>
<dbReference type="InterPro" id="IPR011059">
    <property type="entry name" value="Metal-dep_hydrolase_composite"/>
</dbReference>
<sequence>MAMKLSRQEYCDMYGPTAGDRIHLADTGLIIEIEKDYAAECYGDETLSGGGKTFRDGMGQIAGKTAADGVLDVCISNAVVIDAKLGIIKGDIGIRDGTIVGIGKAGNPHTMDITPGLVIGASTEVVSAEGLIATAGGLDVHVHFESPAQVWEALSNGITTMLGGGTGAKTLSIECPGPFHLHAMIEAHEMLPINAGFLGRGNSSLPDTIGEQALNGAIGMKLHEDYGATPAVIKCCLDAADEFDFQVQIHSDTLNESGFVESTLEAIGGRTMHAYHTEGAGGGHAPDIMKVCGEPNILPSSTNPTNPFTVNTVAEHLDMIMSAHHLNPRVPEDVAFADSRIRGETIAAEDVLHDMGAISMLGSDSQGMGRVGESVLRSWQLASKMKRQRGPLPEDHEGSDNQRVLRYIAKYTINPAITFGISEYVGSLETGKMADIVMWKPAFFGAKPTMVFKSGLLVYSPSGDVNASIEVAEPMIYRPQYATLSAAAIARHSKIFVTKAAVENGLGEKLPGSAAKFAPVSSTRNLRKSDMVRNGLCPDIRIDPETYKVFVNGEHITCHPLEELPLAQRYFFR</sequence>
<dbReference type="PROSITE" id="PS01120">
    <property type="entry name" value="UREASE_1"/>
    <property type="match status" value="1"/>
</dbReference>
<dbReference type="CDD" id="cd00375">
    <property type="entry name" value="Urease_alpha"/>
    <property type="match status" value="1"/>
</dbReference>
<dbReference type="GO" id="GO:0009039">
    <property type="term" value="F:urease activity"/>
    <property type="evidence" value="ECO:0007669"/>
    <property type="project" value="UniProtKB-EC"/>
</dbReference>
<evidence type="ECO:0000256" key="3">
    <source>
        <dbReference type="ARBA" id="ARBA00022723"/>
    </source>
</evidence>
<feature type="active site" description="Proton donor" evidence="6 8">
    <location>
        <position position="324"/>
    </location>
</feature>
<keyword evidence="2 6" id="KW-0533">Nickel</keyword>
<dbReference type="HAMAP" id="MF_01953">
    <property type="entry name" value="Urease_alpha"/>
    <property type="match status" value="1"/>
</dbReference>
<dbReference type="NCBIfam" id="TIGR01792">
    <property type="entry name" value="urease_alph"/>
    <property type="match status" value="1"/>
</dbReference>
<comment type="caution">
    <text evidence="11">The sequence shown here is derived from an EMBL/GenBank/DDBJ whole genome shotgun (WGS) entry which is preliminary data.</text>
</comment>
<evidence type="ECO:0000256" key="7">
    <source>
        <dbReference type="NCBIfam" id="TIGR01792"/>
    </source>
</evidence>
<feature type="binding site" description="via carbamate group" evidence="6">
    <location>
        <position position="221"/>
    </location>
    <ligand>
        <name>Ni(2+)</name>
        <dbReference type="ChEBI" id="CHEBI:49786"/>
        <label>1</label>
    </ligand>
</feature>
<comment type="similarity">
    <text evidence="6 9">Belongs to the metallo-dependent hydrolases superfamily. Urease alpha subunit family.</text>
</comment>
<feature type="binding site" evidence="6">
    <location>
        <position position="143"/>
    </location>
    <ligand>
        <name>Ni(2+)</name>
        <dbReference type="ChEBI" id="CHEBI:49786"/>
        <label>1</label>
    </ligand>
</feature>
<organism evidence="11 12">
    <name type="scientific">Anaerovorax odorimutans</name>
    <dbReference type="NCBI Taxonomy" id="109327"/>
    <lineage>
        <taxon>Bacteria</taxon>
        <taxon>Bacillati</taxon>
        <taxon>Bacillota</taxon>
        <taxon>Clostridia</taxon>
        <taxon>Peptostreptococcales</taxon>
        <taxon>Anaerovoracaceae</taxon>
        <taxon>Anaerovorax</taxon>
    </lineage>
</organism>
<comment type="subcellular location">
    <subcellularLocation>
        <location evidence="6 8">Cytoplasm</location>
    </subcellularLocation>
</comment>
<dbReference type="RefSeq" id="WP_256130387.1">
    <property type="nucleotide sequence ID" value="NZ_JANFXK010000001.1"/>
</dbReference>
<feature type="binding site" evidence="6">
    <location>
        <position position="141"/>
    </location>
    <ligand>
        <name>Ni(2+)</name>
        <dbReference type="ChEBI" id="CHEBI:49786"/>
        <label>1</label>
    </ligand>
</feature>
<feature type="binding site" evidence="6">
    <location>
        <position position="364"/>
    </location>
    <ligand>
        <name>Ni(2+)</name>
        <dbReference type="ChEBI" id="CHEBI:49786"/>
        <label>1</label>
    </ligand>
</feature>
<feature type="binding site" description="via carbamate group" evidence="6">
    <location>
        <position position="221"/>
    </location>
    <ligand>
        <name>Ni(2+)</name>
        <dbReference type="ChEBI" id="CHEBI:49786"/>
        <label>2</label>
    </ligand>
</feature>
<evidence type="ECO:0000313" key="11">
    <source>
        <dbReference type="EMBL" id="MCQ4635186.1"/>
    </source>
</evidence>
<comment type="subunit">
    <text evidence="6">Heterotrimer of UreA (gamma), UreB (beta) and UreC (alpha) subunits. Three heterotrimers associate to form the active enzyme.</text>
</comment>
<dbReference type="InterPro" id="IPR006680">
    <property type="entry name" value="Amidohydro-rel"/>
</dbReference>
<dbReference type="EC" id="3.5.1.5" evidence="6 7"/>
<feature type="modified residue" description="N6-carboxylysine" evidence="6">
    <location>
        <position position="221"/>
    </location>
</feature>
<dbReference type="NCBIfam" id="NF009686">
    <property type="entry name" value="PRK13207.1"/>
    <property type="match status" value="1"/>
</dbReference>
<dbReference type="InterPro" id="IPR032466">
    <property type="entry name" value="Metal_Hydrolase"/>
</dbReference>
<keyword evidence="6 8" id="KW-0963">Cytoplasm</keyword>
<dbReference type="Gene3D" id="3.20.20.140">
    <property type="entry name" value="Metal-dependent hydrolases"/>
    <property type="match status" value="1"/>
</dbReference>
<feature type="binding site" evidence="6">
    <location>
        <position position="276"/>
    </location>
    <ligand>
        <name>Ni(2+)</name>
        <dbReference type="ChEBI" id="CHEBI:49786"/>
        <label>2</label>
    </ligand>
</feature>
<dbReference type="Pfam" id="PF00449">
    <property type="entry name" value="Urease_alpha"/>
    <property type="match status" value="1"/>
</dbReference>
<keyword evidence="3 6" id="KW-0479">Metal-binding</keyword>
<dbReference type="Pfam" id="PF01979">
    <property type="entry name" value="Amidohydro_1"/>
    <property type="match status" value="1"/>
</dbReference>
<dbReference type="InterPro" id="IPR005848">
    <property type="entry name" value="Urease_asu"/>
</dbReference>
<keyword evidence="4 6" id="KW-0378">Hydrolase</keyword>
<name>A0ABT1RJM0_9FIRM</name>
<feature type="domain" description="Urease" evidence="10">
    <location>
        <begin position="136"/>
        <end position="573"/>
    </location>
</feature>
<evidence type="ECO:0000256" key="9">
    <source>
        <dbReference type="RuleBase" id="RU004158"/>
    </source>
</evidence>
<evidence type="ECO:0000256" key="4">
    <source>
        <dbReference type="ARBA" id="ARBA00022801"/>
    </source>
</evidence>
<dbReference type="InterPro" id="IPR011612">
    <property type="entry name" value="Urease_alpha_N_dom"/>
</dbReference>
<dbReference type="InterPro" id="IPR029754">
    <property type="entry name" value="Urease_Ni-bd"/>
</dbReference>
<dbReference type="EMBL" id="JANFXK010000001">
    <property type="protein sequence ID" value="MCQ4635186.1"/>
    <property type="molecule type" value="Genomic_DNA"/>
</dbReference>
<evidence type="ECO:0000256" key="1">
    <source>
        <dbReference type="ARBA" id="ARBA00004897"/>
    </source>
</evidence>
<protein>
    <recommendedName>
        <fullName evidence="6 7">Urease subunit alpha</fullName>
        <ecNumber evidence="6 7">3.5.1.5</ecNumber>
    </recommendedName>
    <alternativeName>
        <fullName evidence="6">Urea amidohydrolase subunit alpha</fullName>
    </alternativeName>
</protein>
<dbReference type="SUPFAM" id="SSF51556">
    <property type="entry name" value="Metallo-dependent hydrolases"/>
    <property type="match status" value="1"/>
</dbReference>
<comment type="pathway">
    <text evidence="1 6">Nitrogen metabolism; urea degradation; CO(2) and NH(3) from urea (urease route): step 1/1.</text>
</comment>
<evidence type="ECO:0000256" key="2">
    <source>
        <dbReference type="ARBA" id="ARBA00022596"/>
    </source>
</evidence>
<gene>
    <name evidence="6 11" type="primary">ureC</name>
    <name evidence="11" type="ORF">NE619_00365</name>
</gene>
<evidence type="ECO:0000313" key="12">
    <source>
        <dbReference type="Proteomes" id="UP001524502"/>
    </source>
</evidence>
<evidence type="ECO:0000256" key="6">
    <source>
        <dbReference type="HAMAP-Rule" id="MF_01953"/>
    </source>
</evidence>
<dbReference type="InterPro" id="IPR017951">
    <property type="entry name" value="Urease_asu_c"/>
</dbReference>
<dbReference type="PANTHER" id="PTHR43440:SF1">
    <property type="entry name" value="UREASE"/>
    <property type="match status" value="1"/>
</dbReference>
<feature type="binding site" evidence="6 8">
    <location>
        <position position="223"/>
    </location>
    <ligand>
        <name>substrate</name>
    </ligand>
</feature>
<dbReference type="PROSITE" id="PS51368">
    <property type="entry name" value="UREASE_3"/>
    <property type="match status" value="1"/>
</dbReference>
<proteinExistence type="inferred from homology"/>
<evidence type="ECO:0000256" key="8">
    <source>
        <dbReference type="PROSITE-ProRule" id="PRU00700"/>
    </source>
</evidence>
<dbReference type="InterPro" id="IPR050112">
    <property type="entry name" value="Urease_alpha_subunit"/>
</dbReference>
<comment type="cofactor">
    <cofactor evidence="6">
        <name>Ni cation</name>
        <dbReference type="ChEBI" id="CHEBI:25516"/>
    </cofactor>
    <text evidence="6">Binds 2 nickel ions per subunit.</text>
</comment>
<comment type="catalytic activity">
    <reaction evidence="5 6">
        <text>urea + 2 H2O + H(+) = hydrogencarbonate + 2 NH4(+)</text>
        <dbReference type="Rhea" id="RHEA:20557"/>
        <dbReference type="ChEBI" id="CHEBI:15377"/>
        <dbReference type="ChEBI" id="CHEBI:15378"/>
        <dbReference type="ChEBI" id="CHEBI:16199"/>
        <dbReference type="ChEBI" id="CHEBI:17544"/>
        <dbReference type="ChEBI" id="CHEBI:28938"/>
        <dbReference type="EC" id="3.5.1.5"/>
    </reaction>
</comment>
<dbReference type="PRINTS" id="PR01752">
    <property type="entry name" value="UREASE"/>
</dbReference>
<keyword evidence="12" id="KW-1185">Reference proteome</keyword>
<accession>A0ABT1RJM0</accession>
<comment type="PTM">
    <text evidence="6">Carboxylation allows a single lysine to coordinate two nickel ions.</text>
</comment>
<dbReference type="Gene3D" id="2.30.40.10">
    <property type="entry name" value="Urease, subunit C, domain 1"/>
    <property type="match status" value="1"/>
</dbReference>
<feature type="binding site" evidence="6">
    <location>
        <position position="250"/>
    </location>
    <ligand>
        <name>Ni(2+)</name>
        <dbReference type="ChEBI" id="CHEBI:49786"/>
        <label>2</label>
    </ligand>
</feature>
<dbReference type="Proteomes" id="UP001524502">
    <property type="component" value="Unassembled WGS sequence"/>
</dbReference>
<dbReference type="SUPFAM" id="SSF51338">
    <property type="entry name" value="Composite domain of metallo-dependent hydrolases"/>
    <property type="match status" value="1"/>
</dbReference>
<reference evidence="11 12" key="1">
    <citation type="submission" date="2022-06" db="EMBL/GenBank/DDBJ databases">
        <title>Isolation of gut microbiota from human fecal samples.</title>
        <authorList>
            <person name="Pamer E.G."/>
            <person name="Barat B."/>
            <person name="Waligurski E."/>
            <person name="Medina S."/>
            <person name="Paddock L."/>
            <person name="Mostad J."/>
        </authorList>
    </citation>
    <scope>NUCLEOTIDE SEQUENCE [LARGE SCALE GENOMIC DNA]</scope>
    <source>
        <strain evidence="11 12">SL.3.17</strain>
    </source>
</reference>
<dbReference type="PANTHER" id="PTHR43440">
    <property type="entry name" value="UREASE"/>
    <property type="match status" value="1"/>
</dbReference>